<dbReference type="EC" id="6.3.4.15" evidence="3"/>
<dbReference type="RefSeq" id="WP_270005375.1">
    <property type="nucleotide sequence ID" value="NZ_CAXQEU010000121.1"/>
</dbReference>
<keyword evidence="1 3" id="KW-0436">Ligase</keyword>
<dbReference type="NCBIfam" id="TIGR00121">
    <property type="entry name" value="birA_ligase"/>
    <property type="match status" value="1"/>
</dbReference>
<organism evidence="3 4">
    <name type="scientific">Mesoflavibacter profundi</name>
    <dbReference type="NCBI Taxonomy" id="2708110"/>
    <lineage>
        <taxon>Bacteria</taxon>
        <taxon>Pseudomonadati</taxon>
        <taxon>Bacteroidota</taxon>
        <taxon>Flavobacteriia</taxon>
        <taxon>Flavobacteriales</taxon>
        <taxon>Flavobacteriaceae</taxon>
        <taxon>Mesoflavibacter</taxon>
    </lineage>
</organism>
<dbReference type="InterPro" id="IPR045864">
    <property type="entry name" value="aa-tRNA-synth_II/BPL/LPL"/>
</dbReference>
<protein>
    <submittedName>
        <fullName evidence="3">Biotin--[acetyl-CoA-carboxylase] ligase</fullName>
        <ecNumber evidence="3">6.3.4.15</ecNumber>
    </submittedName>
</protein>
<dbReference type="EMBL" id="JAPFGC010000002">
    <property type="protein sequence ID" value="MDA0177242.1"/>
    <property type="molecule type" value="Genomic_DNA"/>
</dbReference>
<dbReference type="Proteomes" id="UP001149142">
    <property type="component" value="Unassembled WGS sequence"/>
</dbReference>
<proteinExistence type="predicted"/>
<evidence type="ECO:0000313" key="4">
    <source>
        <dbReference type="Proteomes" id="UP001149142"/>
    </source>
</evidence>
<name>A0ABT4RZM4_9FLAO</name>
<dbReference type="CDD" id="cd16442">
    <property type="entry name" value="BPL"/>
    <property type="match status" value="1"/>
</dbReference>
<evidence type="ECO:0000256" key="1">
    <source>
        <dbReference type="ARBA" id="ARBA00022598"/>
    </source>
</evidence>
<dbReference type="PROSITE" id="PS51733">
    <property type="entry name" value="BPL_LPL_CATALYTIC"/>
    <property type="match status" value="1"/>
</dbReference>
<feature type="domain" description="BPL/LPL catalytic" evidence="2">
    <location>
        <begin position="1"/>
        <end position="177"/>
    </location>
</feature>
<dbReference type="Gene3D" id="3.30.930.10">
    <property type="entry name" value="Bira Bifunctional Protein, Domain 2"/>
    <property type="match status" value="1"/>
</dbReference>
<comment type="caution">
    <text evidence="3">The sequence shown here is derived from an EMBL/GenBank/DDBJ whole genome shotgun (WGS) entry which is preliminary data.</text>
</comment>
<dbReference type="SUPFAM" id="SSF55681">
    <property type="entry name" value="Class II aaRS and biotin synthetases"/>
    <property type="match status" value="1"/>
</dbReference>
<dbReference type="GO" id="GO:0004077">
    <property type="term" value="F:biotin--[biotin carboxyl-carrier protein] ligase activity"/>
    <property type="evidence" value="ECO:0007669"/>
    <property type="project" value="UniProtKB-EC"/>
</dbReference>
<dbReference type="Pfam" id="PF03099">
    <property type="entry name" value="BPL_LplA_LipB"/>
    <property type="match status" value="1"/>
</dbReference>
<evidence type="ECO:0000313" key="3">
    <source>
        <dbReference type="EMBL" id="MDA0177242.1"/>
    </source>
</evidence>
<dbReference type="PANTHER" id="PTHR12835">
    <property type="entry name" value="BIOTIN PROTEIN LIGASE"/>
    <property type="match status" value="1"/>
</dbReference>
<reference evidence="3" key="1">
    <citation type="submission" date="2022-11" db="EMBL/GenBank/DDBJ databases">
        <title>Refractory cell wall polysaccharides provide important carbon source for microbial heterotrophs in the hadal ocean.</title>
        <authorList>
            <person name="Zhu X."/>
        </authorList>
    </citation>
    <scope>NUCLEOTIDE SEQUENCE</scope>
    <source>
        <strain evidence="3">MTRN7</strain>
    </source>
</reference>
<dbReference type="InterPro" id="IPR004408">
    <property type="entry name" value="Biotin_CoA_COase_ligase"/>
</dbReference>
<sequence length="242" mass="27317">MRIIKLNATDSTNLFLRSLSLDTTLTDFTVVVAKHQTNGRGQMGTVWNTQDAKNLTFSVFKRFDGFNLNQQFAISMIVSLSVVSALNKLNIPKVRIKWPNDILSANSKICGILIENIIKQTDVAGSIIGIGLNVNQTDFKDLPQASSLQNITGKHFDLDEVLHLIIEQLQFYFEFFNQSGFDNLKALYQSQLFRKDKPSTFSNEEGLFTGIIKGVTKEGLLKVQIEDLIIKYFDLKAVKLLY</sequence>
<dbReference type="InterPro" id="IPR004143">
    <property type="entry name" value="BPL_LPL_catalytic"/>
</dbReference>
<keyword evidence="4" id="KW-1185">Reference proteome</keyword>
<dbReference type="PANTHER" id="PTHR12835:SF5">
    <property type="entry name" value="BIOTIN--PROTEIN LIGASE"/>
    <property type="match status" value="1"/>
</dbReference>
<gene>
    <name evidence="3" type="ORF">OOZ35_07030</name>
</gene>
<accession>A0ABT4RZM4</accession>
<evidence type="ECO:0000259" key="2">
    <source>
        <dbReference type="PROSITE" id="PS51733"/>
    </source>
</evidence>